<dbReference type="PANTHER" id="PTHR22883:SF203">
    <property type="entry name" value="PALMITOYLTRANSFERASE"/>
    <property type="match status" value="1"/>
</dbReference>
<comment type="subcellular location">
    <subcellularLocation>
        <location evidence="1">Membrane</location>
        <topology evidence="1">Multi-pass membrane protein</topology>
    </subcellularLocation>
</comment>
<feature type="transmembrane region" description="Helical" evidence="7">
    <location>
        <begin position="245"/>
        <end position="264"/>
    </location>
</feature>
<evidence type="ECO:0000256" key="3">
    <source>
        <dbReference type="ARBA" id="ARBA00022692"/>
    </source>
</evidence>
<evidence type="ECO:0000259" key="9">
    <source>
        <dbReference type="Pfam" id="PF01529"/>
    </source>
</evidence>
<dbReference type="GO" id="GO:0006612">
    <property type="term" value="P:protein targeting to membrane"/>
    <property type="evidence" value="ECO:0007669"/>
    <property type="project" value="TreeGrafter"/>
</dbReference>
<evidence type="ECO:0000256" key="5">
    <source>
        <dbReference type="ARBA" id="ARBA00023136"/>
    </source>
</evidence>
<dbReference type="AlphaFoldDB" id="A0AAN8NQY5"/>
<dbReference type="InterPro" id="IPR001594">
    <property type="entry name" value="Palmitoyltrfase_DHHC"/>
</dbReference>
<comment type="caution">
    <text evidence="10">The sequence shown here is derived from an EMBL/GenBank/DDBJ whole genome shotgun (WGS) entry which is preliminary data.</text>
</comment>
<dbReference type="PROSITE" id="PS50216">
    <property type="entry name" value="DHHC"/>
    <property type="match status" value="1"/>
</dbReference>
<feature type="compositionally biased region" description="Polar residues" evidence="8">
    <location>
        <begin position="476"/>
        <end position="495"/>
    </location>
</feature>
<dbReference type="GO" id="GO:0005794">
    <property type="term" value="C:Golgi apparatus"/>
    <property type="evidence" value="ECO:0007669"/>
    <property type="project" value="TreeGrafter"/>
</dbReference>
<evidence type="ECO:0000256" key="1">
    <source>
        <dbReference type="ARBA" id="ARBA00004141"/>
    </source>
</evidence>
<feature type="transmembrane region" description="Helical" evidence="7">
    <location>
        <begin position="72"/>
        <end position="93"/>
    </location>
</feature>
<evidence type="ECO:0000313" key="11">
    <source>
        <dbReference type="Proteomes" id="UP001372834"/>
    </source>
</evidence>
<evidence type="ECO:0000313" key="10">
    <source>
        <dbReference type="EMBL" id="KAK6625023.1"/>
    </source>
</evidence>
<evidence type="ECO:0000256" key="4">
    <source>
        <dbReference type="ARBA" id="ARBA00022989"/>
    </source>
</evidence>
<organism evidence="10 11">
    <name type="scientific">Polyplax serrata</name>
    <name type="common">Common mouse louse</name>
    <dbReference type="NCBI Taxonomy" id="468196"/>
    <lineage>
        <taxon>Eukaryota</taxon>
        <taxon>Metazoa</taxon>
        <taxon>Ecdysozoa</taxon>
        <taxon>Arthropoda</taxon>
        <taxon>Hexapoda</taxon>
        <taxon>Insecta</taxon>
        <taxon>Pterygota</taxon>
        <taxon>Neoptera</taxon>
        <taxon>Paraneoptera</taxon>
        <taxon>Psocodea</taxon>
        <taxon>Troctomorpha</taxon>
        <taxon>Phthiraptera</taxon>
        <taxon>Anoplura</taxon>
        <taxon>Polyplacidae</taxon>
        <taxon>Polyplax</taxon>
    </lineage>
</organism>
<keyword evidence="2 7" id="KW-0808">Transferase</keyword>
<dbReference type="InterPro" id="IPR039859">
    <property type="entry name" value="PFA4/ZDH16/20/ERF2-like"/>
</dbReference>
<keyword evidence="4 7" id="KW-1133">Transmembrane helix</keyword>
<comment type="catalytic activity">
    <reaction evidence="7">
        <text>L-cysteinyl-[protein] + hexadecanoyl-CoA = S-hexadecanoyl-L-cysteinyl-[protein] + CoA</text>
        <dbReference type="Rhea" id="RHEA:36683"/>
        <dbReference type="Rhea" id="RHEA-COMP:10131"/>
        <dbReference type="Rhea" id="RHEA-COMP:11032"/>
        <dbReference type="ChEBI" id="CHEBI:29950"/>
        <dbReference type="ChEBI" id="CHEBI:57287"/>
        <dbReference type="ChEBI" id="CHEBI:57379"/>
        <dbReference type="ChEBI" id="CHEBI:74151"/>
        <dbReference type="EC" id="2.3.1.225"/>
    </reaction>
</comment>
<dbReference type="Proteomes" id="UP001372834">
    <property type="component" value="Unassembled WGS sequence"/>
</dbReference>
<feature type="region of interest" description="Disordered" evidence="8">
    <location>
        <begin position="1"/>
        <end position="29"/>
    </location>
</feature>
<proteinExistence type="inferred from homology"/>
<accession>A0AAN8NQY5</accession>
<feature type="domain" description="Palmitoyltransferase DHHC" evidence="9">
    <location>
        <begin position="154"/>
        <end position="293"/>
    </location>
</feature>
<dbReference type="EC" id="2.3.1.225" evidence="7"/>
<keyword evidence="5 7" id="KW-0472">Membrane</keyword>
<feature type="region of interest" description="Disordered" evidence="8">
    <location>
        <begin position="476"/>
        <end position="510"/>
    </location>
</feature>
<comment type="domain">
    <text evidence="7">The DHHC domain is required for palmitoyltransferase activity.</text>
</comment>
<evidence type="ECO:0000256" key="2">
    <source>
        <dbReference type="ARBA" id="ARBA00022679"/>
    </source>
</evidence>
<keyword evidence="3 7" id="KW-0812">Transmembrane</keyword>
<protein>
    <recommendedName>
        <fullName evidence="7">Palmitoyltransferase</fullName>
        <ecNumber evidence="7">2.3.1.225</ecNumber>
    </recommendedName>
</protein>
<evidence type="ECO:0000256" key="8">
    <source>
        <dbReference type="SAM" id="MobiDB-lite"/>
    </source>
</evidence>
<feature type="transmembrane region" description="Helical" evidence="7">
    <location>
        <begin position="100"/>
        <end position="122"/>
    </location>
</feature>
<reference evidence="10 11" key="1">
    <citation type="submission" date="2023-10" db="EMBL/GenBank/DDBJ databases">
        <title>Genomes of two closely related lineages of the louse Polyplax serrata with different host specificities.</title>
        <authorList>
            <person name="Martinu J."/>
            <person name="Tarabai H."/>
            <person name="Stefka J."/>
            <person name="Hypsa V."/>
        </authorList>
    </citation>
    <scope>NUCLEOTIDE SEQUENCE [LARGE SCALE GENOMIC DNA]</scope>
    <source>
        <strain evidence="10">HR10_N</strain>
    </source>
</reference>
<dbReference type="EMBL" id="JAWJWE010000037">
    <property type="protein sequence ID" value="KAK6625023.1"/>
    <property type="molecule type" value="Genomic_DNA"/>
</dbReference>
<evidence type="ECO:0000256" key="7">
    <source>
        <dbReference type="RuleBase" id="RU079119"/>
    </source>
</evidence>
<gene>
    <name evidence="10" type="ORF">RUM43_005314</name>
</gene>
<dbReference type="GO" id="GO:0016020">
    <property type="term" value="C:membrane"/>
    <property type="evidence" value="ECO:0007669"/>
    <property type="project" value="UniProtKB-SubCell"/>
</dbReference>
<comment type="similarity">
    <text evidence="7">Belongs to the DHHC palmitoyltransferase family.</text>
</comment>
<name>A0AAN8NQY5_POLSC</name>
<keyword evidence="6 7" id="KW-0012">Acyltransferase</keyword>
<feature type="transmembrane region" description="Helical" evidence="7">
    <location>
        <begin position="196"/>
        <end position="224"/>
    </location>
</feature>
<dbReference type="GO" id="GO:0005783">
    <property type="term" value="C:endoplasmic reticulum"/>
    <property type="evidence" value="ECO:0007669"/>
    <property type="project" value="TreeGrafter"/>
</dbReference>
<sequence>MKVDRLSLHLGRRKEKAANQSKNEETEQEITKRKEEKVIRSICSFQKRVGPPEYRKWRRIHGLQLPLHPQQIGGWIILLTIGAATFFVMIPALQSFFRNILFIILGTLFILHIVSHLTALLLDPADPELRAQKANFTVPEFDRTKHAHVIENGRCHLCNIKTSSSKTKHCSVCNKCIDHFDHHCKWLNHCIGGRNYVPFLICVISAVAASFVVVGVSVLEIVYYHVKPELLTLLPASQNGTTEMLFLPDSVFLSVIIVLGLLAATTAGLLLHLCLFHCYISFLGISTYEYIRNYRQEGGSEAERRLIGYNCCKKNNEVMTNRLDTRQKTPNSWTKFTNWCYYSCSRPPEGHDFEENQCCSRANYFLFRTRFCFKQSKKHKRKILKRQSTDPEFVDKIIKPFLITLNEEKNIEATSSRTKPCYNTMNEHKQNNCTCRVKEEESLNQKQSDEQDKLHIRRFRHSLSWVKIILSRSSTEDSNTTSKLKTNQICPTNAEEQPDNGTEIKKKQEDCPPLVHHTIDITSLPELTESNKSMQDRVDLKELSDVLDMVDGPESKFVLTMKSIYRKTRRKNFVGIPKSPPLSPIRESGLSNPGSPRVDLVLPPTPVFVRPNSPETSFIFLSNPSSLSSSSDDDNEIVTYPGPVINRHYRSEDILQTPQLPRKAYPNNKVDEIFVLPKSRNTKWINVELGNEA</sequence>
<dbReference type="PANTHER" id="PTHR22883">
    <property type="entry name" value="ZINC FINGER DHHC DOMAIN CONTAINING PROTEIN"/>
    <property type="match status" value="1"/>
</dbReference>
<evidence type="ECO:0000256" key="6">
    <source>
        <dbReference type="ARBA" id="ARBA00023315"/>
    </source>
</evidence>
<dbReference type="Pfam" id="PF01529">
    <property type="entry name" value="DHHC"/>
    <property type="match status" value="1"/>
</dbReference>
<dbReference type="GO" id="GO:0019706">
    <property type="term" value="F:protein-cysteine S-palmitoyltransferase activity"/>
    <property type="evidence" value="ECO:0007669"/>
    <property type="project" value="UniProtKB-EC"/>
</dbReference>